<dbReference type="EMBL" id="JBBNAG010000004">
    <property type="protein sequence ID" value="KAK9140327.1"/>
    <property type="molecule type" value="Genomic_DNA"/>
</dbReference>
<dbReference type="AlphaFoldDB" id="A0AAP0JWP7"/>
<evidence type="ECO:0000313" key="1">
    <source>
        <dbReference type="EMBL" id="KAK9140327.1"/>
    </source>
</evidence>
<sequence>MWHLGGGVKNRVNRVKIWEFVWKRNPRQIDGGCARRTLLVCDMVAYADLAASDWWRWRLACKLACGAGALLSSWRGDVVSEHDVALADWRRENG</sequence>
<proteinExistence type="predicted"/>
<dbReference type="Proteomes" id="UP001419268">
    <property type="component" value="Unassembled WGS sequence"/>
</dbReference>
<evidence type="ECO:0000313" key="2">
    <source>
        <dbReference type="Proteomes" id="UP001419268"/>
    </source>
</evidence>
<accession>A0AAP0JWP7</accession>
<name>A0AAP0JWP7_9MAGN</name>
<gene>
    <name evidence="1" type="ORF">Scep_010008</name>
</gene>
<protein>
    <submittedName>
        <fullName evidence="1">Uncharacterized protein</fullName>
    </submittedName>
</protein>
<keyword evidence="2" id="KW-1185">Reference proteome</keyword>
<comment type="caution">
    <text evidence="1">The sequence shown here is derived from an EMBL/GenBank/DDBJ whole genome shotgun (WGS) entry which is preliminary data.</text>
</comment>
<organism evidence="1 2">
    <name type="scientific">Stephania cephalantha</name>
    <dbReference type="NCBI Taxonomy" id="152367"/>
    <lineage>
        <taxon>Eukaryota</taxon>
        <taxon>Viridiplantae</taxon>
        <taxon>Streptophyta</taxon>
        <taxon>Embryophyta</taxon>
        <taxon>Tracheophyta</taxon>
        <taxon>Spermatophyta</taxon>
        <taxon>Magnoliopsida</taxon>
        <taxon>Ranunculales</taxon>
        <taxon>Menispermaceae</taxon>
        <taxon>Menispermoideae</taxon>
        <taxon>Cissampelideae</taxon>
        <taxon>Stephania</taxon>
    </lineage>
</organism>
<reference evidence="1 2" key="1">
    <citation type="submission" date="2024-01" db="EMBL/GenBank/DDBJ databases">
        <title>Genome assemblies of Stephania.</title>
        <authorList>
            <person name="Yang L."/>
        </authorList>
    </citation>
    <scope>NUCLEOTIDE SEQUENCE [LARGE SCALE GENOMIC DNA]</scope>
    <source>
        <strain evidence="1">JXDWG</strain>
        <tissue evidence="1">Leaf</tissue>
    </source>
</reference>